<accession>A0A6M0JUZ3</accession>
<dbReference type="RefSeq" id="WP_164451504.1">
    <property type="nucleotide sequence ID" value="NZ_JAAIJQ010000011.1"/>
</dbReference>
<name>A0A6M0JUZ3_9GAMM</name>
<organism evidence="1 2">
    <name type="scientific">Thiorhodococcus minor</name>
    <dbReference type="NCBI Taxonomy" id="57489"/>
    <lineage>
        <taxon>Bacteria</taxon>
        <taxon>Pseudomonadati</taxon>
        <taxon>Pseudomonadota</taxon>
        <taxon>Gammaproteobacteria</taxon>
        <taxon>Chromatiales</taxon>
        <taxon>Chromatiaceae</taxon>
        <taxon>Thiorhodococcus</taxon>
    </lineage>
</organism>
<comment type="caution">
    <text evidence="1">The sequence shown here is derived from an EMBL/GenBank/DDBJ whole genome shotgun (WGS) entry which is preliminary data.</text>
</comment>
<protein>
    <submittedName>
        <fullName evidence="1">Uncharacterized protein</fullName>
    </submittedName>
</protein>
<dbReference type="Proteomes" id="UP000483379">
    <property type="component" value="Unassembled WGS sequence"/>
</dbReference>
<sequence>MPYFVYKISPPRILEYIETCDGYQDARDIVRGRRAEEPRDTGVEYRLIFAKQQGEAEKLLSRPRDERVIGED</sequence>
<keyword evidence="2" id="KW-1185">Reference proteome</keyword>
<evidence type="ECO:0000313" key="2">
    <source>
        <dbReference type="Proteomes" id="UP000483379"/>
    </source>
</evidence>
<evidence type="ECO:0000313" key="1">
    <source>
        <dbReference type="EMBL" id="NEV61360.1"/>
    </source>
</evidence>
<proteinExistence type="predicted"/>
<gene>
    <name evidence="1" type="ORF">G3446_05515</name>
</gene>
<reference evidence="1 2" key="1">
    <citation type="submission" date="2020-02" db="EMBL/GenBank/DDBJ databases">
        <title>Genome sequences of Thiorhodococcus mannitoliphagus and Thiorhodococcus minor, purple sulfur photosynthetic bacteria in the gammaproteobacterial family, Chromatiaceae.</title>
        <authorList>
            <person name="Aviles F.A."/>
            <person name="Meyer T.E."/>
            <person name="Kyndt J.A."/>
        </authorList>
    </citation>
    <scope>NUCLEOTIDE SEQUENCE [LARGE SCALE GENOMIC DNA]</scope>
    <source>
        <strain evidence="1 2">DSM 11518</strain>
    </source>
</reference>
<dbReference type="AlphaFoldDB" id="A0A6M0JUZ3"/>
<dbReference type="EMBL" id="JAAIJQ010000011">
    <property type="protein sequence ID" value="NEV61360.1"/>
    <property type="molecule type" value="Genomic_DNA"/>
</dbReference>